<feature type="region of interest" description="Disordered" evidence="1">
    <location>
        <begin position="1"/>
        <end position="31"/>
    </location>
</feature>
<dbReference type="EMBL" id="MN738958">
    <property type="protein sequence ID" value="QHT33146.1"/>
    <property type="molecule type" value="Genomic_DNA"/>
</dbReference>
<sequence length="126" mass="13530">MSSNNQQASSASSSSSSSSANPASASSGGAKASESAYRLPSNVCLQHCTKLAIVQDKPIMMDYWTPSLDKSIIIGVKETGEKLLVKSEDEYTSPIANIYKVETEYIIVTENSIYLISNETPSKKIS</sequence>
<dbReference type="AlphaFoldDB" id="A0A6C0EVE7"/>
<organism evidence="2">
    <name type="scientific">viral metagenome</name>
    <dbReference type="NCBI Taxonomy" id="1070528"/>
    <lineage>
        <taxon>unclassified sequences</taxon>
        <taxon>metagenomes</taxon>
        <taxon>organismal metagenomes</taxon>
    </lineage>
</organism>
<evidence type="ECO:0000313" key="2">
    <source>
        <dbReference type="EMBL" id="QHT33146.1"/>
    </source>
</evidence>
<name>A0A6C0EVE7_9ZZZZ</name>
<reference evidence="2" key="1">
    <citation type="journal article" date="2020" name="Nature">
        <title>Giant virus diversity and host interactions through global metagenomics.</title>
        <authorList>
            <person name="Schulz F."/>
            <person name="Roux S."/>
            <person name="Paez-Espino D."/>
            <person name="Jungbluth S."/>
            <person name="Walsh D.A."/>
            <person name="Denef V.J."/>
            <person name="McMahon K.D."/>
            <person name="Konstantinidis K.T."/>
            <person name="Eloe-Fadrosh E.A."/>
            <person name="Kyrpides N.C."/>
            <person name="Woyke T."/>
        </authorList>
    </citation>
    <scope>NUCLEOTIDE SEQUENCE</scope>
    <source>
        <strain evidence="2">GVMAG-M-3300009161-34</strain>
    </source>
</reference>
<protein>
    <submittedName>
        <fullName evidence="2">Uncharacterized protein</fullName>
    </submittedName>
</protein>
<accession>A0A6C0EVE7</accession>
<proteinExistence type="predicted"/>
<evidence type="ECO:0000256" key="1">
    <source>
        <dbReference type="SAM" id="MobiDB-lite"/>
    </source>
</evidence>